<dbReference type="InterPro" id="IPR000683">
    <property type="entry name" value="Gfo/Idh/MocA-like_OxRdtase_N"/>
</dbReference>
<organism evidence="4 5">
    <name type="scientific">Sphingomonas qomolangmaensis</name>
    <dbReference type="NCBI Taxonomy" id="2918765"/>
    <lineage>
        <taxon>Bacteria</taxon>
        <taxon>Pseudomonadati</taxon>
        <taxon>Pseudomonadota</taxon>
        <taxon>Alphaproteobacteria</taxon>
        <taxon>Sphingomonadales</taxon>
        <taxon>Sphingomonadaceae</taxon>
        <taxon>Sphingomonas</taxon>
    </lineage>
</organism>
<evidence type="ECO:0000313" key="4">
    <source>
        <dbReference type="EMBL" id="UUL82413.1"/>
    </source>
</evidence>
<dbReference type="SUPFAM" id="SSF55347">
    <property type="entry name" value="Glyceraldehyde-3-phosphate dehydrogenase-like, C-terminal domain"/>
    <property type="match status" value="1"/>
</dbReference>
<dbReference type="PANTHER" id="PTHR43818:SF11">
    <property type="entry name" value="BCDNA.GH03377"/>
    <property type="match status" value="1"/>
</dbReference>
<keyword evidence="5" id="KW-1185">Reference proteome</keyword>
<evidence type="ECO:0000256" key="1">
    <source>
        <dbReference type="ARBA" id="ARBA00023002"/>
    </source>
</evidence>
<dbReference type="InterPro" id="IPR055170">
    <property type="entry name" value="GFO_IDH_MocA-like_dom"/>
</dbReference>
<dbReference type="InterPro" id="IPR050463">
    <property type="entry name" value="Gfo/Idh/MocA_oxidrdct_glycsds"/>
</dbReference>
<name>A0ABY5L9Y7_9SPHN</name>
<feature type="domain" description="GFO/IDH/MocA-like oxidoreductase" evidence="3">
    <location>
        <begin position="152"/>
        <end position="281"/>
    </location>
</feature>
<dbReference type="EMBL" id="CP101740">
    <property type="protein sequence ID" value="UUL82413.1"/>
    <property type="molecule type" value="Genomic_DNA"/>
</dbReference>
<dbReference type="Proteomes" id="UP001058533">
    <property type="component" value="Chromosome"/>
</dbReference>
<reference evidence="4" key="1">
    <citation type="submission" date="2022-07" db="EMBL/GenBank/DDBJ databases">
        <title>Sphingomonas sp. nov., a novel bacterium isolated from the north slope of the Mount Everest.</title>
        <authorList>
            <person name="Cui X."/>
            <person name="Liu Y."/>
        </authorList>
    </citation>
    <scope>NUCLEOTIDE SEQUENCE</scope>
    <source>
        <strain evidence="4">S5-59</strain>
    </source>
</reference>
<gene>
    <name evidence="4" type="ORF">NMP03_14765</name>
</gene>
<evidence type="ECO:0000313" key="5">
    <source>
        <dbReference type="Proteomes" id="UP001058533"/>
    </source>
</evidence>
<dbReference type="InterPro" id="IPR036291">
    <property type="entry name" value="NAD(P)-bd_dom_sf"/>
</dbReference>
<dbReference type="Gene3D" id="3.30.360.10">
    <property type="entry name" value="Dihydrodipicolinate Reductase, domain 2"/>
    <property type="match status" value="1"/>
</dbReference>
<sequence length="424" mass="46166">MQAAFENVSLLQMQKGNGLMRVALIGCGYVADAYMRSLREHSELEIIGATDRNADRARTFCAYHHIQHFLHLDDILSDHSIEMVINLTNPESHFGINAAAMGAGKHVYSEKPIALCKEDVAQLSVIAEQNSVLFSSAPCHVISESIDVLVGAVDAGVIGKPVLAYVAYEDDIIAPNKRPWEWRSESGAPWPAKNEFETGCTYQHAGYCLTILHRLFGRATAITAFSTTLVPDKGVSVGSMAPDFSVSSIEYPNGLVATVTIGLVAPGDRSIVIVGTTGSLRITNIRNDTQNVDITVNGGLRGLIRRVASRLDIDLGNFGRFVVYKRIKSKRFGLRKYRQKVDYLLGPVELIKAISETRRSILGPELGQHIAELSEVMQHPERFGNRRVVLDQENSPVASCSMGAVTLPTSLCVSVGSKNGALTC</sequence>
<dbReference type="SUPFAM" id="SSF51735">
    <property type="entry name" value="NAD(P)-binding Rossmann-fold domains"/>
    <property type="match status" value="1"/>
</dbReference>
<evidence type="ECO:0000259" key="2">
    <source>
        <dbReference type="Pfam" id="PF01408"/>
    </source>
</evidence>
<dbReference type="Pfam" id="PF22725">
    <property type="entry name" value="GFO_IDH_MocA_C3"/>
    <property type="match status" value="1"/>
</dbReference>
<dbReference type="Gene3D" id="3.40.50.720">
    <property type="entry name" value="NAD(P)-binding Rossmann-like Domain"/>
    <property type="match status" value="1"/>
</dbReference>
<proteinExistence type="predicted"/>
<keyword evidence="1" id="KW-0560">Oxidoreductase</keyword>
<feature type="domain" description="Gfo/Idh/MocA-like oxidoreductase N-terminal" evidence="2">
    <location>
        <begin position="20"/>
        <end position="135"/>
    </location>
</feature>
<dbReference type="RefSeq" id="WP_256506240.1">
    <property type="nucleotide sequence ID" value="NZ_CP101740.1"/>
</dbReference>
<protein>
    <submittedName>
        <fullName evidence="4">Gfo/Idh/MocA family oxidoreductase</fullName>
    </submittedName>
</protein>
<dbReference type="PANTHER" id="PTHR43818">
    <property type="entry name" value="BCDNA.GH03377"/>
    <property type="match status" value="1"/>
</dbReference>
<dbReference type="Pfam" id="PF01408">
    <property type="entry name" value="GFO_IDH_MocA"/>
    <property type="match status" value="1"/>
</dbReference>
<evidence type="ECO:0000259" key="3">
    <source>
        <dbReference type="Pfam" id="PF22725"/>
    </source>
</evidence>
<accession>A0ABY5L9Y7</accession>